<feature type="transmembrane region" description="Helical" evidence="9">
    <location>
        <begin position="12"/>
        <end position="41"/>
    </location>
</feature>
<evidence type="ECO:0000313" key="11">
    <source>
        <dbReference type="Proteomes" id="UP000325289"/>
    </source>
</evidence>
<dbReference type="InterPro" id="IPR001851">
    <property type="entry name" value="ABC_transp_permease"/>
</dbReference>
<keyword evidence="3" id="KW-1003">Cell membrane</keyword>
<keyword evidence="11" id="KW-1185">Reference proteome</keyword>
<evidence type="ECO:0000256" key="4">
    <source>
        <dbReference type="ARBA" id="ARBA00022692"/>
    </source>
</evidence>
<organism evidence="10 11">
    <name type="scientific">Roseivivax sediminis</name>
    <dbReference type="NCBI Taxonomy" id="936889"/>
    <lineage>
        <taxon>Bacteria</taxon>
        <taxon>Pseudomonadati</taxon>
        <taxon>Pseudomonadota</taxon>
        <taxon>Alphaproteobacteria</taxon>
        <taxon>Rhodobacterales</taxon>
        <taxon>Roseobacteraceae</taxon>
        <taxon>Roseivivax</taxon>
    </lineage>
</organism>
<dbReference type="Pfam" id="PF02653">
    <property type="entry name" value="BPD_transp_2"/>
    <property type="match status" value="1"/>
</dbReference>
<protein>
    <submittedName>
        <fullName evidence="10">Amino acid/amide ABC transporter membrane protein 1, HAAT family</fullName>
    </submittedName>
</protein>
<dbReference type="EMBL" id="FOMS01000001">
    <property type="protein sequence ID" value="SFD43952.1"/>
    <property type="molecule type" value="Genomic_DNA"/>
</dbReference>
<dbReference type="InterPro" id="IPR052157">
    <property type="entry name" value="BCAA_transport_permease"/>
</dbReference>
<evidence type="ECO:0000256" key="6">
    <source>
        <dbReference type="ARBA" id="ARBA00022989"/>
    </source>
</evidence>
<gene>
    <name evidence="10" type="ORF">SAMN04515678_10183</name>
</gene>
<dbReference type="OrthoDB" id="9807115at2"/>
<accession>A0A1I1SCA0</accession>
<evidence type="ECO:0000256" key="3">
    <source>
        <dbReference type="ARBA" id="ARBA00022475"/>
    </source>
</evidence>
<name>A0A1I1SCA0_9RHOB</name>
<keyword evidence="6 9" id="KW-1133">Transmembrane helix</keyword>
<dbReference type="GO" id="GO:0005886">
    <property type="term" value="C:plasma membrane"/>
    <property type="evidence" value="ECO:0007669"/>
    <property type="project" value="UniProtKB-SubCell"/>
</dbReference>
<evidence type="ECO:0000256" key="8">
    <source>
        <dbReference type="ARBA" id="ARBA00037998"/>
    </source>
</evidence>
<feature type="transmembrane region" description="Helical" evidence="9">
    <location>
        <begin position="189"/>
        <end position="215"/>
    </location>
</feature>
<dbReference type="RefSeq" id="WP_149753890.1">
    <property type="nucleotide sequence ID" value="NZ_FOMS01000001.1"/>
</dbReference>
<evidence type="ECO:0000256" key="5">
    <source>
        <dbReference type="ARBA" id="ARBA00022970"/>
    </source>
</evidence>
<dbReference type="Proteomes" id="UP000325289">
    <property type="component" value="Unassembled WGS sequence"/>
</dbReference>
<evidence type="ECO:0000256" key="7">
    <source>
        <dbReference type="ARBA" id="ARBA00023136"/>
    </source>
</evidence>
<keyword evidence="7 9" id="KW-0472">Membrane</keyword>
<keyword evidence="5" id="KW-0029">Amino-acid transport</keyword>
<comment type="subcellular location">
    <subcellularLocation>
        <location evidence="1">Cell membrane</location>
        <topology evidence="1">Multi-pass membrane protein</topology>
    </subcellularLocation>
</comment>
<dbReference type="GO" id="GO:0006865">
    <property type="term" value="P:amino acid transport"/>
    <property type="evidence" value="ECO:0007669"/>
    <property type="project" value="UniProtKB-KW"/>
</dbReference>
<evidence type="ECO:0000313" key="10">
    <source>
        <dbReference type="EMBL" id="SFD43952.1"/>
    </source>
</evidence>
<dbReference type="PANTHER" id="PTHR11795:SF442">
    <property type="entry name" value="ABC TRANSPORTER ATP-BINDING PROTEIN"/>
    <property type="match status" value="1"/>
</dbReference>
<reference evidence="10 11" key="1">
    <citation type="submission" date="2016-10" db="EMBL/GenBank/DDBJ databases">
        <authorList>
            <person name="Varghese N."/>
            <person name="Submissions S."/>
        </authorList>
    </citation>
    <scope>NUCLEOTIDE SEQUENCE [LARGE SCALE GENOMIC DNA]</scope>
    <source>
        <strain evidence="11">YIM D21,KCTC 23444,ACCC 10710</strain>
    </source>
</reference>
<proteinExistence type="inferred from homology"/>
<sequence length="295" mass="30509">MIETLADINWRLFAIVTLNGLTLASLYFIVASGFSLIFGLMRVVNMAHGSLYLLGAYVGFEVSEATGSWILGILAAGVVVAAAGAALQVSILSWMQGQDLRQALATIGVSIVAADLMLAQWGGSAYQIALPEAVSTFVPVPVAGRYAMARLMLIGFALVIGVALWLILNRTRIGMLIRAGVDDRRMLEAMGVNVPLVFVGVFAIGAGLAGMAGVIGGSVLSVSPGEDARYLLSSLIVVIVGGMGSIPGAAIGALLVAMAETYGLAYTPTYGIVYTFAIMVAVLAVRPQGLLGRAA</sequence>
<feature type="transmembrane region" description="Helical" evidence="9">
    <location>
        <begin position="69"/>
        <end position="92"/>
    </location>
</feature>
<evidence type="ECO:0000256" key="1">
    <source>
        <dbReference type="ARBA" id="ARBA00004651"/>
    </source>
</evidence>
<keyword evidence="4 9" id="KW-0812">Transmembrane</keyword>
<comment type="similarity">
    <text evidence="8">Belongs to the binding-protein-dependent transport system permease family. LivHM subfamily.</text>
</comment>
<dbReference type="GO" id="GO:0022857">
    <property type="term" value="F:transmembrane transporter activity"/>
    <property type="evidence" value="ECO:0007669"/>
    <property type="project" value="InterPro"/>
</dbReference>
<evidence type="ECO:0000256" key="2">
    <source>
        <dbReference type="ARBA" id="ARBA00022448"/>
    </source>
</evidence>
<feature type="transmembrane region" description="Helical" evidence="9">
    <location>
        <begin position="146"/>
        <end position="168"/>
    </location>
</feature>
<evidence type="ECO:0000256" key="9">
    <source>
        <dbReference type="SAM" id="Phobius"/>
    </source>
</evidence>
<feature type="transmembrane region" description="Helical" evidence="9">
    <location>
        <begin position="235"/>
        <end position="257"/>
    </location>
</feature>
<dbReference type="AlphaFoldDB" id="A0A1I1SCA0"/>
<feature type="transmembrane region" description="Helical" evidence="9">
    <location>
        <begin position="264"/>
        <end position="285"/>
    </location>
</feature>
<keyword evidence="2" id="KW-0813">Transport</keyword>
<dbReference type="PANTHER" id="PTHR11795">
    <property type="entry name" value="BRANCHED-CHAIN AMINO ACID TRANSPORT SYSTEM PERMEASE PROTEIN LIVH"/>
    <property type="match status" value="1"/>
</dbReference>
<dbReference type="CDD" id="cd06582">
    <property type="entry name" value="TM_PBP1_LivH_like"/>
    <property type="match status" value="1"/>
</dbReference>